<dbReference type="STRING" id="572036.SAMN05661099_1979"/>
<gene>
    <name evidence="1" type="ORF">SAMN05661099_1979</name>
</gene>
<protein>
    <submittedName>
        <fullName evidence="1">Uncharacterized protein</fullName>
    </submittedName>
</protein>
<evidence type="ECO:0000313" key="2">
    <source>
        <dbReference type="Proteomes" id="UP000189981"/>
    </source>
</evidence>
<sequence>MDIKGRNIMKIRALKYVAYTFLFSFMCLNAIGQPSKTSTFYEYDKARNFKGIKFGTIITQADAILKLEPYSGNAYSTSNANYKVFNDIRFQNSCCIF</sequence>
<organism evidence="1 2">
    <name type="scientific">Daejeonella lutea</name>
    <dbReference type="NCBI Taxonomy" id="572036"/>
    <lineage>
        <taxon>Bacteria</taxon>
        <taxon>Pseudomonadati</taxon>
        <taxon>Bacteroidota</taxon>
        <taxon>Sphingobacteriia</taxon>
        <taxon>Sphingobacteriales</taxon>
        <taxon>Sphingobacteriaceae</taxon>
        <taxon>Daejeonella</taxon>
    </lineage>
</organism>
<dbReference type="AlphaFoldDB" id="A0A1T5CX90"/>
<dbReference type="Proteomes" id="UP000189981">
    <property type="component" value="Unassembled WGS sequence"/>
</dbReference>
<name>A0A1T5CX90_9SPHI</name>
<evidence type="ECO:0000313" key="1">
    <source>
        <dbReference type="EMBL" id="SKB63973.1"/>
    </source>
</evidence>
<accession>A0A1T5CX90</accession>
<dbReference type="EMBL" id="FUYR01000002">
    <property type="protein sequence ID" value="SKB63973.1"/>
    <property type="molecule type" value="Genomic_DNA"/>
</dbReference>
<reference evidence="2" key="1">
    <citation type="submission" date="2017-02" db="EMBL/GenBank/DDBJ databases">
        <authorList>
            <person name="Varghese N."/>
            <person name="Submissions S."/>
        </authorList>
    </citation>
    <scope>NUCLEOTIDE SEQUENCE [LARGE SCALE GENOMIC DNA]</scope>
    <source>
        <strain evidence="2">DSM 22385</strain>
    </source>
</reference>
<keyword evidence="2" id="KW-1185">Reference proteome</keyword>
<proteinExistence type="predicted"/>